<dbReference type="AlphaFoldDB" id="A0A1F6DEK9"/>
<organism evidence="2 3">
    <name type="scientific">Candidatus Kaiserbacteria bacterium RIFCSPHIGHO2_01_FULL_56_24</name>
    <dbReference type="NCBI Taxonomy" id="1798487"/>
    <lineage>
        <taxon>Bacteria</taxon>
        <taxon>Candidatus Kaiseribacteriota</taxon>
    </lineage>
</organism>
<keyword evidence="1" id="KW-0472">Membrane</keyword>
<evidence type="ECO:0000313" key="3">
    <source>
        <dbReference type="Proteomes" id="UP000176377"/>
    </source>
</evidence>
<dbReference type="EMBL" id="MFLA01000016">
    <property type="protein sequence ID" value="OGG59873.1"/>
    <property type="molecule type" value="Genomic_DNA"/>
</dbReference>
<comment type="caution">
    <text evidence="2">The sequence shown here is derived from an EMBL/GenBank/DDBJ whole genome shotgun (WGS) entry which is preliminary data.</text>
</comment>
<sequence>MARIWAWKVLWVLSALSFVLAWVSVLRQAPIGQFDPLFLLWNALILGVLAMSSRHEPNCSTCEVKPYHTPMA</sequence>
<evidence type="ECO:0000313" key="2">
    <source>
        <dbReference type="EMBL" id="OGG59873.1"/>
    </source>
</evidence>
<keyword evidence="1" id="KW-1133">Transmembrane helix</keyword>
<protein>
    <submittedName>
        <fullName evidence="2">Uncharacterized protein</fullName>
    </submittedName>
</protein>
<name>A0A1F6DEK9_9BACT</name>
<evidence type="ECO:0000256" key="1">
    <source>
        <dbReference type="SAM" id="Phobius"/>
    </source>
</evidence>
<reference evidence="2 3" key="1">
    <citation type="journal article" date="2016" name="Nat. Commun.">
        <title>Thousands of microbial genomes shed light on interconnected biogeochemical processes in an aquifer system.</title>
        <authorList>
            <person name="Anantharaman K."/>
            <person name="Brown C.T."/>
            <person name="Hug L.A."/>
            <person name="Sharon I."/>
            <person name="Castelle C.J."/>
            <person name="Probst A.J."/>
            <person name="Thomas B.C."/>
            <person name="Singh A."/>
            <person name="Wilkins M.J."/>
            <person name="Karaoz U."/>
            <person name="Brodie E.L."/>
            <person name="Williams K.H."/>
            <person name="Hubbard S.S."/>
            <person name="Banfield J.F."/>
        </authorList>
    </citation>
    <scope>NUCLEOTIDE SEQUENCE [LARGE SCALE GENOMIC DNA]</scope>
</reference>
<dbReference type="Proteomes" id="UP000176377">
    <property type="component" value="Unassembled WGS sequence"/>
</dbReference>
<feature type="transmembrane region" description="Helical" evidence="1">
    <location>
        <begin position="37"/>
        <end position="53"/>
    </location>
</feature>
<keyword evidence="1" id="KW-0812">Transmembrane</keyword>
<accession>A0A1F6DEK9</accession>
<proteinExistence type="predicted"/>
<gene>
    <name evidence="2" type="ORF">A2765_04805</name>
</gene>